<proteinExistence type="predicted"/>
<sequence length="185" mass="20906">MMAPAAAARKVEESKLVATGDIHSHELVIFGVEVHGGLGPAEMRFLKKIQQRRFTWRRYTEEDVAEEEEVNEEGADEEEEVGGLSALPWAWEDAFDETDYATQAGRAGQEGEMQGFGRAQHGQSRHLLVGQARQRGGHNGSWKVWKLCSKIRRIFGWRKFREWISRKRPGVQKGPNQAASSHLVP</sequence>
<evidence type="ECO:0000313" key="2">
    <source>
        <dbReference type="Proteomes" id="UP001190700"/>
    </source>
</evidence>
<evidence type="ECO:0000313" key="1">
    <source>
        <dbReference type="EMBL" id="KAK3274027.1"/>
    </source>
</evidence>
<dbReference type="Proteomes" id="UP001190700">
    <property type="component" value="Unassembled WGS sequence"/>
</dbReference>
<comment type="caution">
    <text evidence="1">The sequence shown here is derived from an EMBL/GenBank/DDBJ whole genome shotgun (WGS) entry which is preliminary data.</text>
</comment>
<organism evidence="1 2">
    <name type="scientific">Cymbomonas tetramitiformis</name>
    <dbReference type="NCBI Taxonomy" id="36881"/>
    <lineage>
        <taxon>Eukaryota</taxon>
        <taxon>Viridiplantae</taxon>
        <taxon>Chlorophyta</taxon>
        <taxon>Pyramimonadophyceae</taxon>
        <taxon>Pyramimonadales</taxon>
        <taxon>Pyramimonadaceae</taxon>
        <taxon>Cymbomonas</taxon>
    </lineage>
</organism>
<name>A0AAE0G9F8_9CHLO</name>
<protein>
    <submittedName>
        <fullName evidence="1">Uncharacterized protein</fullName>
    </submittedName>
</protein>
<keyword evidence="2" id="KW-1185">Reference proteome</keyword>
<gene>
    <name evidence="1" type="ORF">CYMTET_17769</name>
</gene>
<reference evidence="1 2" key="1">
    <citation type="journal article" date="2015" name="Genome Biol. Evol.">
        <title>Comparative Genomics of a Bacterivorous Green Alga Reveals Evolutionary Causalities and Consequences of Phago-Mixotrophic Mode of Nutrition.</title>
        <authorList>
            <person name="Burns J.A."/>
            <person name="Paasch A."/>
            <person name="Narechania A."/>
            <person name="Kim E."/>
        </authorList>
    </citation>
    <scope>NUCLEOTIDE SEQUENCE [LARGE SCALE GENOMIC DNA]</scope>
    <source>
        <strain evidence="1 2">PLY_AMNH</strain>
    </source>
</reference>
<dbReference type="EMBL" id="LGRX02007998">
    <property type="protein sequence ID" value="KAK3274027.1"/>
    <property type="molecule type" value="Genomic_DNA"/>
</dbReference>
<dbReference type="AlphaFoldDB" id="A0AAE0G9F8"/>
<accession>A0AAE0G9F8</accession>